<organism evidence="2 3">
    <name type="scientific">Nocardioides aquaticus</name>
    <dbReference type="NCBI Taxonomy" id="160826"/>
    <lineage>
        <taxon>Bacteria</taxon>
        <taxon>Bacillati</taxon>
        <taxon>Actinomycetota</taxon>
        <taxon>Actinomycetes</taxon>
        <taxon>Propionibacteriales</taxon>
        <taxon>Nocardioidaceae</taxon>
        <taxon>Nocardioides</taxon>
    </lineage>
</organism>
<evidence type="ECO:0000256" key="1">
    <source>
        <dbReference type="SAM" id="Phobius"/>
    </source>
</evidence>
<keyword evidence="3" id="KW-1185">Reference proteome</keyword>
<feature type="transmembrane region" description="Helical" evidence="1">
    <location>
        <begin position="121"/>
        <end position="142"/>
    </location>
</feature>
<keyword evidence="1" id="KW-0472">Membrane</keyword>
<feature type="transmembrane region" description="Helical" evidence="1">
    <location>
        <begin position="62"/>
        <end position="88"/>
    </location>
</feature>
<protein>
    <recommendedName>
        <fullName evidence="4">DUF2127 domain-containing protein</fullName>
    </recommendedName>
</protein>
<dbReference type="RefSeq" id="WP_214056307.1">
    <property type="nucleotide sequence ID" value="NZ_BAAAHS010000032.1"/>
</dbReference>
<evidence type="ECO:0008006" key="4">
    <source>
        <dbReference type="Google" id="ProtNLM"/>
    </source>
</evidence>
<reference evidence="2 3" key="1">
    <citation type="submission" date="2021-05" db="EMBL/GenBank/DDBJ databases">
        <title>Complete genome of Nocardioides aquaticus KCTC 9944T isolated from meromictic and hypersaline Ekho Lake, Antarctica.</title>
        <authorList>
            <person name="Hwang K."/>
            <person name="Kim K.M."/>
            <person name="Choe H."/>
        </authorList>
    </citation>
    <scope>NUCLEOTIDE SEQUENCE [LARGE SCALE GENOMIC DNA]</scope>
    <source>
        <strain evidence="2 3">KCTC 9944</strain>
    </source>
</reference>
<accession>A0ABX8EL66</accession>
<dbReference type="EMBL" id="CP075371">
    <property type="protein sequence ID" value="QVT80827.1"/>
    <property type="molecule type" value="Genomic_DNA"/>
</dbReference>
<evidence type="ECO:0000313" key="3">
    <source>
        <dbReference type="Proteomes" id="UP000679307"/>
    </source>
</evidence>
<feature type="transmembrane region" description="Helical" evidence="1">
    <location>
        <begin position="22"/>
        <end position="42"/>
    </location>
</feature>
<name>A0ABX8EL66_9ACTN</name>
<feature type="transmembrane region" description="Helical" evidence="1">
    <location>
        <begin position="95"/>
        <end position="115"/>
    </location>
</feature>
<sequence length="163" mass="17128">MSTAAEPTSATTGPPRSRALTWVARGVWAQVLVGVLTAALVVVQREPLMDAWTAGQPPDSTIAPLSFVPVALVCCGTFVGSALLMLAFLRAGHGWARWCLAAIIAFVVLATVAALRTSPPTSFVVVSVVGLVVEVATLVALWRPPVSLFLRRVADSERPGVTR</sequence>
<proteinExistence type="predicted"/>
<keyword evidence="1" id="KW-0812">Transmembrane</keyword>
<dbReference type="Proteomes" id="UP000679307">
    <property type="component" value="Chromosome"/>
</dbReference>
<keyword evidence="1" id="KW-1133">Transmembrane helix</keyword>
<gene>
    <name evidence="2" type="ORF">ENKNEFLB_03228</name>
</gene>
<evidence type="ECO:0000313" key="2">
    <source>
        <dbReference type="EMBL" id="QVT80827.1"/>
    </source>
</evidence>